<name>A0ABP5UNV5_9ACTN</name>
<evidence type="ECO:0000256" key="1">
    <source>
        <dbReference type="SAM" id="MobiDB-lite"/>
    </source>
</evidence>
<protein>
    <submittedName>
        <fullName evidence="2">Uncharacterized protein</fullName>
    </submittedName>
</protein>
<accession>A0ABP5UNV5</accession>
<organism evidence="2 3">
    <name type="scientific">Streptomyces coeruleofuscus</name>
    <dbReference type="NCBI Taxonomy" id="66879"/>
    <lineage>
        <taxon>Bacteria</taxon>
        <taxon>Bacillati</taxon>
        <taxon>Actinomycetota</taxon>
        <taxon>Actinomycetes</taxon>
        <taxon>Kitasatosporales</taxon>
        <taxon>Streptomycetaceae</taxon>
        <taxon>Streptomyces</taxon>
    </lineage>
</organism>
<keyword evidence="3" id="KW-1185">Reference proteome</keyword>
<gene>
    <name evidence="2" type="ORF">GCM10010255_05480</name>
</gene>
<reference evidence="3" key="1">
    <citation type="journal article" date="2019" name="Int. J. Syst. Evol. Microbiol.">
        <title>The Global Catalogue of Microorganisms (GCM) 10K type strain sequencing project: providing services to taxonomists for standard genome sequencing and annotation.</title>
        <authorList>
            <consortium name="The Broad Institute Genomics Platform"/>
            <consortium name="The Broad Institute Genome Sequencing Center for Infectious Disease"/>
            <person name="Wu L."/>
            <person name="Ma J."/>
        </authorList>
    </citation>
    <scope>NUCLEOTIDE SEQUENCE [LARGE SCALE GENOMIC DNA]</scope>
    <source>
        <strain evidence="3">JCM 4358</strain>
    </source>
</reference>
<evidence type="ECO:0000313" key="2">
    <source>
        <dbReference type="EMBL" id="GAA2382233.1"/>
    </source>
</evidence>
<feature type="region of interest" description="Disordered" evidence="1">
    <location>
        <begin position="16"/>
        <end position="80"/>
    </location>
</feature>
<sequence>MTESAVSRAVNWARTLSTAAGDSPSGIRRALLPVASSEPVRGGQGESDRRESSGRVRPLRARADRGLLSAAPPGRPVSRG</sequence>
<dbReference type="EMBL" id="BAAASE010000001">
    <property type="protein sequence ID" value="GAA2382233.1"/>
    <property type="molecule type" value="Genomic_DNA"/>
</dbReference>
<evidence type="ECO:0000313" key="3">
    <source>
        <dbReference type="Proteomes" id="UP001499986"/>
    </source>
</evidence>
<dbReference type="Proteomes" id="UP001499986">
    <property type="component" value="Unassembled WGS sequence"/>
</dbReference>
<proteinExistence type="predicted"/>
<comment type="caution">
    <text evidence="2">The sequence shown here is derived from an EMBL/GenBank/DDBJ whole genome shotgun (WGS) entry which is preliminary data.</text>
</comment>